<evidence type="ECO:0000259" key="2">
    <source>
        <dbReference type="Pfam" id="PF19054"/>
    </source>
</evidence>
<reference evidence="3 4" key="1">
    <citation type="journal article" date="2019" name="Int. J. Syst. Evol. Microbiol.">
        <title>The Global Catalogue of Microorganisms (GCM) 10K type strain sequencing project: providing services to taxonomists for standard genome sequencing and annotation.</title>
        <authorList>
            <consortium name="The Broad Institute Genomics Platform"/>
            <consortium name="The Broad Institute Genome Sequencing Center for Infectious Disease"/>
            <person name="Wu L."/>
            <person name="Ma J."/>
        </authorList>
    </citation>
    <scope>NUCLEOTIDE SEQUENCE [LARGE SCALE GENOMIC DNA]</scope>
    <source>
        <strain evidence="3 4">JCM 14718</strain>
    </source>
</reference>
<gene>
    <name evidence="3" type="ORF">GCM10009765_26200</name>
</gene>
<feature type="compositionally biased region" description="Polar residues" evidence="1">
    <location>
        <begin position="190"/>
        <end position="200"/>
    </location>
</feature>
<dbReference type="Pfam" id="PF19054">
    <property type="entry name" value="DUF5753"/>
    <property type="match status" value="1"/>
</dbReference>
<protein>
    <recommendedName>
        <fullName evidence="2">DUF5753 domain-containing protein</fullName>
    </recommendedName>
</protein>
<accession>A0ABN2GRL1</accession>
<dbReference type="InterPro" id="IPR043917">
    <property type="entry name" value="DUF5753"/>
</dbReference>
<dbReference type="Proteomes" id="UP001500618">
    <property type="component" value="Unassembled WGS sequence"/>
</dbReference>
<name>A0ABN2GRL1_9ACTN</name>
<sequence length="219" mass="24025">MVVVGKDRPRLVKVLEGRSSLSTEELEALVDFLGAQPDRRAEILLLGIDARKRSGPSPYTDLAPGSFQRLAQREALASDIWAYERGVFPAYLQSPDYVEALMDAADGIWWESSDSERAKRVAFRLERQRTVFHPERPKQVDVFFSDDTLIAEVGGPDVMRRQLRHVLTAGSRTLAAAAEATTASRFGSPPTRSAYATQRTGRPAPCTSPSAPGGTSPRP</sequence>
<comment type="caution">
    <text evidence="3">The sequence shown here is derived from an EMBL/GenBank/DDBJ whole genome shotgun (WGS) entry which is preliminary data.</text>
</comment>
<dbReference type="EMBL" id="BAAANY010000009">
    <property type="protein sequence ID" value="GAA1675652.1"/>
    <property type="molecule type" value="Genomic_DNA"/>
</dbReference>
<proteinExistence type="predicted"/>
<organism evidence="3 4">
    <name type="scientific">Fodinicola feengrottensis</name>
    <dbReference type="NCBI Taxonomy" id="435914"/>
    <lineage>
        <taxon>Bacteria</taxon>
        <taxon>Bacillati</taxon>
        <taxon>Actinomycetota</taxon>
        <taxon>Actinomycetes</taxon>
        <taxon>Mycobacteriales</taxon>
        <taxon>Fodinicola</taxon>
    </lineage>
</organism>
<feature type="region of interest" description="Disordered" evidence="1">
    <location>
        <begin position="179"/>
        <end position="219"/>
    </location>
</feature>
<evidence type="ECO:0000313" key="3">
    <source>
        <dbReference type="EMBL" id="GAA1675652.1"/>
    </source>
</evidence>
<evidence type="ECO:0000313" key="4">
    <source>
        <dbReference type="Proteomes" id="UP001500618"/>
    </source>
</evidence>
<evidence type="ECO:0000256" key="1">
    <source>
        <dbReference type="SAM" id="MobiDB-lite"/>
    </source>
</evidence>
<keyword evidence="4" id="KW-1185">Reference proteome</keyword>
<feature type="domain" description="DUF5753" evidence="2">
    <location>
        <begin position="67"/>
        <end position="172"/>
    </location>
</feature>